<name>A0A7G9GSR3_9FIRM</name>
<dbReference type="InterPro" id="IPR029002">
    <property type="entry name" value="PLPC/GPLD1"/>
</dbReference>
<reference evidence="2 3" key="1">
    <citation type="submission" date="2020-08" db="EMBL/GenBank/DDBJ databases">
        <authorList>
            <person name="Liu C."/>
            <person name="Sun Q."/>
        </authorList>
    </citation>
    <scope>NUCLEOTIDE SEQUENCE [LARGE SCALE GENOMIC DNA]</scope>
    <source>
        <strain evidence="2 3">NSJ-61</strain>
    </source>
</reference>
<feature type="domain" description="Phospholipase C/D" evidence="1">
    <location>
        <begin position="6"/>
        <end position="153"/>
    </location>
</feature>
<keyword evidence="3" id="KW-1185">Reference proteome</keyword>
<sequence>MPNLITHKIFAEEVLKRLHHEDIIQMIKDNEQLYYIGSNGPDPLFFYGATPWNLFHDNLVSQIGNTLHCGHVNDFFRCGLDEILKQKKDDIKTRMSVYLFGHLCHWAIDSSAHPYVYYRTGDCTGMSLNYHHRFESVLDETMLRTYRNCSIKEYYFPDICLYNQEILQAIARIYVPTVKKLFQSDIRVYDIRKALDGWRHAQEWLYDPHHYKIDAWLGYEMLRHQKWQMSGNIVPNQDENDFDVLNLKKEVWKHPCDHEIISNDSFPEIFEKAVRLAVKAIETAYQYTLDEASLQALMDILQDRAYDTGMAGFQEMKYFDIIFEK</sequence>
<dbReference type="AlphaFoldDB" id="A0A7G9GSR3"/>
<evidence type="ECO:0000259" key="1">
    <source>
        <dbReference type="Pfam" id="PF00882"/>
    </source>
</evidence>
<dbReference type="Proteomes" id="UP000515856">
    <property type="component" value="Chromosome"/>
</dbReference>
<dbReference type="RefSeq" id="WP_117451344.1">
    <property type="nucleotide sequence ID" value="NZ_CP060636.1"/>
</dbReference>
<organism evidence="2 3">
    <name type="scientific">[Eubacterium] hominis</name>
    <dbReference type="NCBI Taxonomy" id="2764325"/>
    <lineage>
        <taxon>Bacteria</taxon>
        <taxon>Bacillati</taxon>
        <taxon>Bacillota</taxon>
        <taxon>Erysipelotrichia</taxon>
        <taxon>Erysipelotrichales</taxon>
        <taxon>Erysipelotrichaceae</taxon>
        <taxon>Amedibacillus</taxon>
    </lineage>
</organism>
<dbReference type="EMBL" id="CP060636">
    <property type="protein sequence ID" value="QNM13845.1"/>
    <property type="molecule type" value="Genomic_DNA"/>
</dbReference>
<dbReference type="KEGG" id="ehn:H9Q80_07865"/>
<gene>
    <name evidence="2" type="ORF">H9Q80_07865</name>
</gene>
<accession>A0A7G9GSR3</accession>
<dbReference type="Pfam" id="PF00882">
    <property type="entry name" value="Zn_dep_PLPC"/>
    <property type="match status" value="1"/>
</dbReference>
<evidence type="ECO:0000313" key="2">
    <source>
        <dbReference type="EMBL" id="QNM13845.1"/>
    </source>
</evidence>
<protein>
    <submittedName>
        <fullName evidence="2">Zinc dependent phospholipase C family protein</fullName>
    </submittedName>
</protein>
<proteinExistence type="predicted"/>
<evidence type="ECO:0000313" key="3">
    <source>
        <dbReference type="Proteomes" id="UP000515856"/>
    </source>
</evidence>